<dbReference type="AlphaFoldDB" id="X1SGG0"/>
<dbReference type="UniPathway" id="UPA00115"/>
<keyword evidence="6" id="KW-0119">Carbohydrate metabolism</keyword>
<comment type="caution">
    <text evidence="9">The sequence shown here is derived from an EMBL/GenBank/DDBJ whole genome shotgun (WGS) entry which is preliminary data.</text>
</comment>
<feature type="non-terminal residue" evidence="9">
    <location>
        <position position="297"/>
    </location>
</feature>
<keyword evidence="4" id="KW-0521">NADP</keyword>
<dbReference type="GO" id="GO:0009051">
    <property type="term" value="P:pentose-phosphate shunt, oxidative branch"/>
    <property type="evidence" value="ECO:0007669"/>
    <property type="project" value="TreeGrafter"/>
</dbReference>
<protein>
    <recommendedName>
        <fullName evidence="10">Glucose-6-phosphate dehydrogenase C-terminal domain-containing protein</fullName>
    </recommendedName>
</protein>
<evidence type="ECO:0000256" key="2">
    <source>
        <dbReference type="ARBA" id="ARBA00009975"/>
    </source>
</evidence>
<dbReference type="InterPro" id="IPR036291">
    <property type="entry name" value="NAD(P)-bd_dom_sf"/>
</dbReference>
<feature type="domain" description="Glucose-6-phosphate dehydrogenase C-terminal" evidence="8">
    <location>
        <begin position="137"/>
        <end position="297"/>
    </location>
</feature>
<dbReference type="PROSITE" id="PS00069">
    <property type="entry name" value="G6P_DEHYDROGENASE"/>
    <property type="match status" value="1"/>
</dbReference>
<dbReference type="PANTHER" id="PTHR23429:SF0">
    <property type="entry name" value="GLUCOSE-6-PHOSPHATE 1-DEHYDROGENASE"/>
    <property type="match status" value="1"/>
</dbReference>
<evidence type="ECO:0000313" key="9">
    <source>
        <dbReference type="EMBL" id="GAI78241.1"/>
    </source>
</evidence>
<evidence type="ECO:0000256" key="4">
    <source>
        <dbReference type="ARBA" id="ARBA00022857"/>
    </source>
</evidence>
<keyword evidence="5" id="KW-0560">Oxidoreductase</keyword>
<gene>
    <name evidence="9" type="ORF">S12H4_25904</name>
</gene>
<dbReference type="SUPFAM" id="SSF51735">
    <property type="entry name" value="NAD(P)-binding Rossmann-fold domains"/>
    <property type="match status" value="1"/>
</dbReference>
<dbReference type="Pfam" id="PF02781">
    <property type="entry name" value="G6PD_C"/>
    <property type="match status" value="1"/>
</dbReference>
<accession>X1SGG0</accession>
<dbReference type="GO" id="GO:0004345">
    <property type="term" value="F:glucose-6-phosphate dehydrogenase activity"/>
    <property type="evidence" value="ECO:0007669"/>
    <property type="project" value="InterPro"/>
</dbReference>
<dbReference type="InterPro" id="IPR022674">
    <property type="entry name" value="G6P_DH_NAD-bd"/>
</dbReference>
<evidence type="ECO:0000259" key="8">
    <source>
        <dbReference type="Pfam" id="PF02781"/>
    </source>
</evidence>
<evidence type="ECO:0000256" key="3">
    <source>
        <dbReference type="ARBA" id="ARBA00022526"/>
    </source>
</evidence>
<dbReference type="Gene3D" id="3.40.50.720">
    <property type="entry name" value="NAD(P)-binding Rossmann-like Domain"/>
    <property type="match status" value="1"/>
</dbReference>
<dbReference type="GO" id="GO:0050661">
    <property type="term" value="F:NADP binding"/>
    <property type="evidence" value="ECO:0007669"/>
    <property type="project" value="InterPro"/>
</dbReference>
<dbReference type="EMBL" id="BARW01014643">
    <property type="protein sequence ID" value="GAI78241.1"/>
    <property type="molecule type" value="Genomic_DNA"/>
</dbReference>
<sequence>QAIQENSSAISAKELKSFTDKLYYISGDYSDPLFYDSIKVKLAELGKKHKVDGSVVFYLAVPPFLYSTIVEQLGSAGLSCPGEPASRQRVRLVVEKPFGRDLQSAVELNKIIRRCFNESQVYRIDHYLGKETVQNILIFRFANAIFEPIWNRNYIDHVQITIAESIGVGHRASYYDKAGALRDMFQNHMLQMLALVAIEPPTSFEADHIRYEKVKLLQSIRPFKLDELDSFIVRGQYGPGSINGREVVGYRAEPGINPQSKTETFVAAKLFMDNWRWKGVPFYLRTGKRLARKGTEI</sequence>
<dbReference type="PRINTS" id="PR00079">
    <property type="entry name" value="G6PDHDRGNASE"/>
</dbReference>
<dbReference type="Pfam" id="PF00479">
    <property type="entry name" value="G6PD_N"/>
    <property type="match status" value="1"/>
</dbReference>
<comment type="pathway">
    <text evidence="1">Carbohydrate degradation; pentose phosphate pathway; D-ribulose 5-phosphate from D-glucose 6-phosphate (oxidative stage): step 1/3.</text>
</comment>
<dbReference type="NCBIfam" id="TIGR00871">
    <property type="entry name" value="zwf"/>
    <property type="match status" value="1"/>
</dbReference>
<dbReference type="Gene3D" id="3.30.360.10">
    <property type="entry name" value="Dihydrodipicolinate Reductase, domain 2"/>
    <property type="match status" value="1"/>
</dbReference>
<dbReference type="InterPro" id="IPR001282">
    <property type="entry name" value="G6P_DH"/>
</dbReference>
<evidence type="ECO:0000259" key="7">
    <source>
        <dbReference type="Pfam" id="PF00479"/>
    </source>
</evidence>
<dbReference type="GO" id="GO:0006006">
    <property type="term" value="P:glucose metabolic process"/>
    <property type="evidence" value="ECO:0007669"/>
    <property type="project" value="UniProtKB-KW"/>
</dbReference>
<feature type="non-terminal residue" evidence="9">
    <location>
        <position position="1"/>
    </location>
</feature>
<dbReference type="InterPro" id="IPR022675">
    <property type="entry name" value="G6P_DH_C"/>
</dbReference>
<evidence type="ECO:0008006" key="10">
    <source>
        <dbReference type="Google" id="ProtNLM"/>
    </source>
</evidence>
<reference evidence="9" key="1">
    <citation type="journal article" date="2014" name="Front. Microbiol.">
        <title>High frequency of phylogenetically diverse reductive dehalogenase-homologous genes in deep subseafloor sedimentary metagenomes.</title>
        <authorList>
            <person name="Kawai M."/>
            <person name="Futagami T."/>
            <person name="Toyoda A."/>
            <person name="Takaki Y."/>
            <person name="Nishi S."/>
            <person name="Hori S."/>
            <person name="Arai W."/>
            <person name="Tsubouchi T."/>
            <person name="Morono Y."/>
            <person name="Uchiyama I."/>
            <person name="Ito T."/>
            <person name="Fujiyama A."/>
            <person name="Inagaki F."/>
            <person name="Takami H."/>
        </authorList>
    </citation>
    <scope>NUCLEOTIDE SEQUENCE</scope>
    <source>
        <strain evidence="9">Expedition CK06-06</strain>
    </source>
</reference>
<evidence type="ECO:0000256" key="5">
    <source>
        <dbReference type="ARBA" id="ARBA00023002"/>
    </source>
</evidence>
<feature type="domain" description="Glucose-6-phosphate dehydrogenase NAD-binding" evidence="7">
    <location>
        <begin position="5"/>
        <end position="135"/>
    </location>
</feature>
<dbReference type="GO" id="GO:0005829">
    <property type="term" value="C:cytosol"/>
    <property type="evidence" value="ECO:0007669"/>
    <property type="project" value="TreeGrafter"/>
</dbReference>
<dbReference type="PANTHER" id="PTHR23429">
    <property type="entry name" value="GLUCOSE-6-PHOSPHATE 1-DEHYDROGENASE G6PD"/>
    <property type="match status" value="1"/>
</dbReference>
<name>X1SGG0_9ZZZZ</name>
<organism evidence="9">
    <name type="scientific">marine sediment metagenome</name>
    <dbReference type="NCBI Taxonomy" id="412755"/>
    <lineage>
        <taxon>unclassified sequences</taxon>
        <taxon>metagenomes</taxon>
        <taxon>ecological metagenomes</taxon>
    </lineage>
</organism>
<dbReference type="InterPro" id="IPR019796">
    <property type="entry name" value="G6P_DH_AS"/>
</dbReference>
<dbReference type="SUPFAM" id="SSF55347">
    <property type="entry name" value="Glyceraldehyde-3-phosphate dehydrogenase-like, C-terminal domain"/>
    <property type="match status" value="1"/>
</dbReference>
<evidence type="ECO:0000256" key="6">
    <source>
        <dbReference type="ARBA" id="ARBA00023277"/>
    </source>
</evidence>
<comment type="similarity">
    <text evidence="2">Belongs to the glucose-6-phosphate dehydrogenase family.</text>
</comment>
<proteinExistence type="inferred from homology"/>
<keyword evidence="3" id="KW-0313">Glucose metabolism</keyword>
<evidence type="ECO:0000256" key="1">
    <source>
        <dbReference type="ARBA" id="ARBA00004937"/>
    </source>
</evidence>